<dbReference type="EMBL" id="AZIL01003076">
    <property type="protein sequence ID" value="EWM20440.1"/>
    <property type="molecule type" value="Genomic_DNA"/>
</dbReference>
<feature type="compositionally biased region" description="Polar residues" evidence="1">
    <location>
        <begin position="1"/>
        <end position="18"/>
    </location>
</feature>
<evidence type="ECO:0000256" key="1">
    <source>
        <dbReference type="SAM" id="MobiDB-lite"/>
    </source>
</evidence>
<feature type="region of interest" description="Disordered" evidence="1">
    <location>
        <begin position="99"/>
        <end position="122"/>
    </location>
</feature>
<evidence type="ECO:0000313" key="3">
    <source>
        <dbReference type="Proteomes" id="UP000019335"/>
    </source>
</evidence>
<sequence>SSASPSISTTVGTRSSAALTRKPPIRRRKTEETASSLRPRRLSMRNRKREGRRKGWRGRRRTSSGSKRWSPARSSMRSVVYSSPLCNWRTTETYSWCTRRATRTPTGSPSASSFSPTSACTSDSPARSLGTLTCKASNVVALAACTPRVRMTAGQCQG</sequence>
<feature type="compositionally biased region" description="Basic residues" evidence="1">
    <location>
        <begin position="38"/>
        <end position="62"/>
    </location>
</feature>
<accession>W7T034</accession>
<evidence type="ECO:0000313" key="2">
    <source>
        <dbReference type="EMBL" id="EWM20440.1"/>
    </source>
</evidence>
<comment type="caution">
    <text evidence="2">The sequence shown here is derived from an EMBL/GenBank/DDBJ whole genome shotgun (WGS) entry which is preliminary data.</text>
</comment>
<gene>
    <name evidence="2" type="ORF">Naga_101072g3</name>
</gene>
<feature type="non-terminal residue" evidence="2">
    <location>
        <position position="1"/>
    </location>
</feature>
<dbReference type="AlphaFoldDB" id="W7T034"/>
<organism evidence="2 3">
    <name type="scientific">Nannochloropsis gaditana</name>
    <dbReference type="NCBI Taxonomy" id="72520"/>
    <lineage>
        <taxon>Eukaryota</taxon>
        <taxon>Sar</taxon>
        <taxon>Stramenopiles</taxon>
        <taxon>Ochrophyta</taxon>
        <taxon>Eustigmatophyceae</taxon>
        <taxon>Eustigmatales</taxon>
        <taxon>Monodopsidaceae</taxon>
        <taxon>Nannochloropsis</taxon>
    </lineage>
</organism>
<reference evidence="2 3" key="1">
    <citation type="journal article" date="2014" name="Mol. Plant">
        <title>Chromosome Scale Genome Assembly and Transcriptome Profiling of Nannochloropsis gaditana in Nitrogen Depletion.</title>
        <authorList>
            <person name="Corteggiani Carpinelli E."/>
            <person name="Telatin A."/>
            <person name="Vitulo N."/>
            <person name="Forcato C."/>
            <person name="D'Angelo M."/>
            <person name="Schiavon R."/>
            <person name="Vezzi A."/>
            <person name="Giacometti G.M."/>
            <person name="Morosinotto T."/>
            <person name="Valle G."/>
        </authorList>
    </citation>
    <scope>NUCLEOTIDE SEQUENCE [LARGE SCALE GENOMIC DNA]</scope>
    <source>
        <strain evidence="2 3">B-31</strain>
    </source>
</reference>
<name>W7T034_9STRA</name>
<feature type="region of interest" description="Disordered" evidence="1">
    <location>
        <begin position="1"/>
        <end position="78"/>
    </location>
</feature>
<feature type="compositionally biased region" description="Low complexity" evidence="1">
    <location>
        <begin position="104"/>
        <end position="122"/>
    </location>
</feature>
<keyword evidence="3" id="KW-1185">Reference proteome</keyword>
<proteinExistence type="predicted"/>
<dbReference type="Proteomes" id="UP000019335">
    <property type="component" value="Unassembled WGS sequence"/>
</dbReference>
<protein>
    <submittedName>
        <fullName evidence="2">Uncharacterized protein</fullName>
    </submittedName>
</protein>